<name>A0A2P2M801_RHIMU</name>
<proteinExistence type="predicted"/>
<dbReference type="AlphaFoldDB" id="A0A2P2M801"/>
<accession>A0A2P2M801</accession>
<organism evidence="1">
    <name type="scientific">Rhizophora mucronata</name>
    <name type="common">Asiatic mangrove</name>
    <dbReference type="NCBI Taxonomy" id="61149"/>
    <lineage>
        <taxon>Eukaryota</taxon>
        <taxon>Viridiplantae</taxon>
        <taxon>Streptophyta</taxon>
        <taxon>Embryophyta</taxon>
        <taxon>Tracheophyta</taxon>
        <taxon>Spermatophyta</taxon>
        <taxon>Magnoliopsida</taxon>
        <taxon>eudicotyledons</taxon>
        <taxon>Gunneridae</taxon>
        <taxon>Pentapetalae</taxon>
        <taxon>rosids</taxon>
        <taxon>fabids</taxon>
        <taxon>Malpighiales</taxon>
        <taxon>Rhizophoraceae</taxon>
        <taxon>Rhizophora</taxon>
    </lineage>
</organism>
<evidence type="ECO:0000313" key="1">
    <source>
        <dbReference type="EMBL" id="MBX26346.1"/>
    </source>
</evidence>
<reference evidence="1" key="1">
    <citation type="submission" date="2018-02" db="EMBL/GenBank/DDBJ databases">
        <title>Rhizophora mucronata_Transcriptome.</title>
        <authorList>
            <person name="Meera S.P."/>
            <person name="Sreeshan A."/>
            <person name="Augustine A."/>
        </authorList>
    </citation>
    <scope>NUCLEOTIDE SEQUENCE</scope>
    <source>
        <tissue evidence="1">Leaf</tissue>
    </source>
</reference>
<sequence length="23" mass="2670">MRFKFASLYKNSAIESDPENPPK</sequence>
<protein>
    <submittedName>
        <fullName evidence="1">Uncharacterized protein</fullName>
    </submittedName>
</protein>
<dbReference type="EMBL" id="GGEC01045862">
    <property type="protein sequence ID" value="MBX26346.1"/>
    <property type="molecule type" value="Transcribed_RNA"/>
</dbReference>